<organism evidence="1 2">
    <name type="scientific">Fistulina hepatica ATCC 64428</name>
    <dbReference type="NCBI Taxonomy" id="1128425"/>
    <lineage>
        <taxon>Eukaryota</taxon>
        <taxon>Fungi</taxon>
        <taxon>Dikarya</taxon>
        <taxon>Basidiomycota</taxon>
        <taxon>Agaricomycotina</taxon>
        <taxon>Agaricomycetes</taxon>
        <taxon>Agaricomycetidae</taxon>
        <taxon>Agaricales</taxon>
        <taxon>Fistulinaceae</taxon>
        <taxon>Fistulina</taxon>
    </lineage>
</organism>
<dbReference type="EMBL" id="KN881591">
    <property type="protein sequence ID" value="KIY53711.1"/>
    <property type="molecule type" value="Genomic_DNA"/>
</dbReference>
<accession>A0A0D7AQW8</accession>
<sequence>SILKTVKILDVINVDAKQAKINLLLSLKVPQFSESQWSKLLSGVTVDFNQVLSGVYASAEIGRTMEHIGNLKFSYTSTAPTKHCHTDWTTAFDSFAAAFTFIFPHCVNEVCDYSEHIKDLFKARSEHEHSAVITYDSAICTRVSQRRDI</sequence>
<evidence type="ECO:0000313" key="2">
    <source>
        <dbReference type="Proteomes" id="UP000054144"/>
    </source>
</evidence>
<dbReference type="Proteomes" id="UP000054144">
    <property type="component" value="Unassembled WGS sequence"/>
</dbReference>
<proteinExistence type="predicted"/>
<evidence type="ECO:0000313" key="1">
    <source>
        <dbReference type="EMBL" id="KIY53711.1"/>
    </source>
</evidence>
<dbReference type="OrthoDB" id="2355984at2759"/>
<dbReference type="AlphaFoldDB" id="A0A0D7AQW8"/>
<feature type="non-terminal residue" evidence="1">
    <location>
        <position position="149"/>
    </location>
</feature>
<gene>
    <name evidence="1" type="ORF">FISHEDRAFT_26013</name>
</gene>
<name>A0A0D7AQW8_9AGAR</name>
<reference evidence="1 2" key="1">
    <citation type="journal article" date="2015" name="Fungal Genet. Biol.">
        <title>Evolution of novel wood decay mechanisms in Agaricales revealed by the genome sequences of Fistulina hepatica and Cylindrobasidium torrendii.</title>
        <authorList>
            <person name="Floudas D."/>
            <person name="Held B.W."/>
            <person name="Riley R."/>
            <person name="Nagy L.G."/>
            <person name="Koehler G."/>
            <person name="Ransdell A.S."/>
            <person name="Younus H."/>
            <person name="Chow J."/>
            <person name="Chiniquy J."/>
            <person name="Lipzen A."/>
            <person name="Tritt A."/>
            <person name="Sun H."/>
            <person name="Haridas S."/>
            <person name="LaButti K."/>
            <person name="Ohm R.A."/>
            <person name="Kues U."/>
            <person name="Blanchette R.A."/>
            <person name="Grigoriev I.V."/>
            <person name="Minto R.E."/>
            <person name="Hibbett D.S."/>
        </authorList>
    </citation>
    <scope>NUCLEOTIDE SEQUENCE [LARGE SCALE GENOMIC DNA]</scope>
    <source>
        <strain evidence="1 2">ATCC 64428</strain>
    </source>
</reference>
<protein>
    <submittedName>
        <fullName evidence="1">Uncharacterized protein</fullName>
    </submittedName>
</protein>
<keyword evidence="2" id="KW-1185">Reference proteome</keyword>
<feature type="non-terminal residue" evidence="1">
    <location>
        <position position="1"/>
    </location>
</feature>